<dbReference type="RefSeq" id="WP_168677151.1">
    <property type="nucleotide sequence ID" value="NZ_JAAXOY010000022.1"/>
</dbReference>
<keyword evidence="3" id="KW-1185">Reference proteome</keyword>
<organism evidence="2 3">
    <name type="scientific">Cellulomonas septica</name>
    <dbReference type="NCBI Taxonomy" id="285080"/>
    <lineage>
        <taxon>Bacteria</taxon>
        <taxon>Bacillati</taxon>
        <taxon>Actinomycetota</taxon>
        <taxon>Actinomycetes</taxon>
        <taxon>Micrococcales</taxon>
        <taxon>Cellulomonadaceae</taxon>
        <taxon>Cellulomonas</taxon>
    </lineage>
</organism>
<reference evidence="2 3" key="1">
    <citation type="submission" date="2020-04" db="EMBL/GenBank/DDBJ databases">
        <title>MicrobeNet Type strains.</title>
        <authorList>
            <person name="Nicholson A.C."/>
        </authorList>
    </citation>
    <scope>NUCLEOTIDE SEQUENCE [LARGE SCALE GENOMIC DNA]</scope>
    <source>
        <strain evidence="2 3">ATCC BAA-787</strain>
    </source>
</reference>
<proteinExistence type="predicted"/>
<evidence type="ECO:0008006" key="4">
    <source>
        <dbReference type="Google" id="ProtNLM"/>
    </source>
</evidence>
<keyword evidence="1" id="KW-0472">Membrane</keyword>
<gene>
    <name evidence="2" type="ORF">HGA02_02325</name>
</gene>
<keyword evidence="1" id="KW-0812">Transmembrane</keyword>
<evidence type="ECO:0000313" key="3">
    <source>
        <dbReference type="Proteomes" id="UP000777774"/>
    </source>
</evidence>
<dbReference type="EMBL" id="JAAXOY010000022">
    <property type="protein sequence ID" value="NKY38398.1"/>
    <property type="molecule type" value="Genomic_DNA"/>
</dbReference>
<evidence type="ECO:0000256" key="1">
    <source>
        <dbReference type="SAM" id="Phobius"/>
    </source>
</evidence>
<name>A0ABX1JVQ8_9CELL</name>
<comment type="caution">
    <text evidence="2">The sequence shown here is derived from an EMBL/GenBank/DDBJ whole genome shotgun (WGS) entry which is preliminary data.</text>
</comment>
<sequence length="646" mass="69082">MILRRLRSSEDDRGAALVIVVGSMLVLAMLAFAALSFTVSSQRFSRLTQDYTGAMAAAQSGVDDFISRLNRDSSYGRTVDCGNAAWRGPVTTTNSCGWSATTPVGWQPVVSGATGPKDPVFHYLVGAYNGSTGTYLLTVTGRVGDSYRTIETAVGRGASTDYVYYTDFESADPANIQAYNKTDYPSGVPSDVCGRSGNTLAKYWYNGRSAYNAANNPDCMEITFIGGDRLDGEVFTNDTILGTARSGLKPVFLEQVYTADTRCKNAGTTNSSWESYCLRSGSVADFSGKKPKYDDPLYLPDNSGEFATHPGCHYFGSTRIVFEKGATATSPGKMRVWNKTSVNNNRAPVAIRLPGTASDPSCGSTTDLNSAAGALVDVPNEMVVYVAASGGALRQCYAGEIGGVSGKTLPLGDFSAAKTTPTSSITSYKADTNMLESTKYCGEGNLYVEGVLQGRVTVAAAQSVVVTGDLVLAGGLSNNDRDMLGLVATNAVEVFHPRVGDVKSVTRCVAYRANGSCQTYGQVWNTDAPENVGEVSGWPNRYVDPSTGAKNPADGVQIAGSIQTLLHSFLVQKYDVGGDAGTLLVNGSIAQRWRGIVGKGNEGYTKLYQYDTRLQYSRPPFFPEWANAEWTMRYSGEIPTPQNLRQ</sequence>
<feature type="transmembrane region" description="Helical" evidence="1">
    <location>
        <begin position="14"/>
        <end position="37"/>
    </location>
</feature>
<dbReference type="Proteomes" id="UP000777774">
    <property type="component" value="Unassembled WGS sequence"/>
</dbReference>
<accession>A0ABX1JVQ8</accession>
<evidence type="ECO:0000313" key="2">
    <source>
        <dbReference type="EMBL" id="NKY38398.1"/>
    </source>
</evidence>
<keyword evidence="1" id="KW-1133">Transmembrane helix</keyword>
<protein>
    <recommendedName>
        <fullName evidence="4">Type 4 fimbrial biogenesis protein PilX N-terminal domain-containing protein</fullName>
    </recommendedName>
</protein>